<accession>A0ABY4Q724</accession>
<keyword evidence="4" id="KW-1185">Reference proteome</keyword>
<keyword evidence="2" id="KW-1133">Transmembrane helix</keyword>
<dbReference type="EMBL" id="CP097290">
    <property type="protein sequence ID" value="UQT61988.1"/>
    <property type="molecule type" value="Genomic_DNA"/>
</dbReference>
<feature type="compositionally biased region" description="Acidic residues" evidence="1">
    <location>
        <begin position="57"/>
        <end position="66"/>
    </location>
</feature>
<geneLocation type="plasmid" evidence="3 4">
    <name>p1</name>
</geneLocation>
<sequence length="75" mass="8391">MTAAEAIHAAELLLVLVLIGLLRAIELVNMLIEKLQKTGAAWKELLTSWRQDPTQQPEDEANNAEPDEPHQLPPR</sequence>
<gene>
    <name evidence="3" type="ORF">M4V62_43445</name>
</gene>
<protein>
    <submittedName>
        <fullName evidence="3">Uncharacterized protein</fullName>
    </submittedName>
</protein>
<organism evidence="3 4">
    <name type="scientific">Streptomyces durmitorensis</name>
    <dbReference type="NCBI Taxonomy" id="319947"/>
    <lineage>
        <taxon>Bacteria</taxon>
        <taxon>Bacillati</taxon>
        <taxon>Actinomycetota</taxon>
        <taxon>Actinomycetes</taxon>
        <taxon>Kitasatosporales</taxon>
        <taxon>Streptomycetaceae</taxon>
        <taxon>Streptomyces</taxon>
    </lineage>
</organism>
<keyword evidence="2" id="KW-0472">Membrane</keyword>
<proteinExistence type="predicted"/>
<feature type="region of interest" description="Disordered" evidence="1">
    <location>
        <begin position="49"/>
        <end position="75"/>
    </location>
</feature>
<evidence type="ECO:0000256" key="2">
    <source>
        <dbReference type="SAM" id="Phobius"/>
    </source>
</evidence>
<keyword evidence="2" id="KW-0812">Transmembrane</keyword>
<feature type="transmembrane region" description="Helical" evidence="2">
    <location>
        <begin position="6"/>
        <end position="25"/>
    </location>
</feature>
<name>A0ABY4Q724_9ACTN</name>
<evidence type="ECO:0000313" key="4">
    <source>
        <dbReference type="Proteomes" id="UP000829992"/>
    </source>
</evidence>
<reference evidence="3 4" key="1">
    <citation type="submission" date="2022-05" db="EMBL/GenBank/DDBJ databases">
        <authorList>
            <person name="Zhou X."/>
            <person name="Li K."/>
            <person name="Man Y."/>
        </authorList>
    </citation>
    <scope>NUCLEOTIDE SEQUENCE [LARGE SCALE GENOMIC DNA]</scope>
    <source>
        <strain evidence="3 4">MS405</strain>
        <plasmid evidence="3 4">p1</plasmid>
    </source>
</reference>
<evidence type="ECO:0000256" key="1">
    <source>
        <dbReference type="SAM" id="MobiDB-lite"/>
    </source>
</evidence>
<keyword evidence="3" id="KW-0614">Plasmid</keyword>
<dbReference type="Proteomes" id="UP000829992">
    <property type="component" value="Plasmid p1"/>
</dbReference>
<dbReference type="RefSeq" id="WP_249593294.1">
    <property type="nucleotide sequence ID" value="NZ_BAAAQL010000080.1"/>
</dbReference>
<evidence type="ECO:0000313" key="3">
    <source>
        <dbReference type="EMBL" id="UQT61988.1"/>
    </source>
</evidence>